<dbReference type="GO" id="GO:0030295">
    <property type="term" value="F:protein kinase activator activity"/>
    <property type="evidence" value="ECO:0007669"/>
    <property type="project" value="TreeGrafter"/>
</dbReference>
<accession>A0A2R7Z3K7</accession>
<dbReference type="InterPro" id="IPR036097">
    <property type="entry name" value="HisK_dim/P_sf"/>
</dbReference>
<evidence type="ECO:0000256" key="6">
    <source>
        <dbReference type="ARBA" id="ARBA00022741"/>
    </source>
</evidence>
<dbReference type="Gene3D" id="1.10.287.130">
    <property type="match status" value="1"/>
</dbReference>
<reference evidence="12 13" key="1">
    <citation type="submission" date="2018-03" db="EMBL/GenBank/DDBJ databases">
        <authorList>
            <person name="Keele B.F."/>
        </authorList>
    </citation>
    <scope>NUCLEOTIDE SEQUENCE [LARGE SCALE GENOMIC DNA]</scope>
    <source>
        <strain evidence="12 13">IB-3</strain>
    </source>
</reference>
<evidence type="ECO:0000256" key="8">
    <source>
        <dbReference type="ARBA" id="ARBA00022840"/>
    </source>
</evidence>
<dbReference type="GO" id="GO:0007234">
    <property type="term" value="P:osmosensory signaling via phosphorelay pathway"/>
    <property type="evidence" value="ECO:0007669"/>
    <property type="project" value="TreeGrafter"/>
</dbReference>
<dbReference type="SUPFAM" id="SSF47384">
    <property type="entry name" value="Homodimeric domain of signal transducing histidine kinase"/>
    <property type="match status" value="1"/>
</dbReference>
<dbReference type="InterPro" id="IPR003018">
    <property type="entry name" value="GAF"/>
</dbReference>
<keyword evidence="4" id="KW-0597">Phosphoprotein</keyword>
<sequence>MTSQGPISATDLVRPRRHGWGDVAARTSMAAIAERLRVLGGFESCAIEVLRGDGMLEFVAIATDNPVTRSERDGTGSPLSAMYPALDQGVVTGALRFLRAEDMTREAFENLAPYSVFPDIARHEDRSRWHREDMLIAEVRDDEDRLRGLIYLDNPLDGKRPSAADLVELDRVIRPALHLALVQIEREEFAQRIRISSATRAVVRSASPSADLRELLSTMREEFREPFRAHGIWIATLDSFDGELIIPFAPGSGFDLSYGVRAAMRAAMTDAWARQEVLIIDSERVWGDDVLDEHYRDSLTPHVTERGLREVVLVPVGAGATALGMLAVARDADGPRWTDDESSAALDVAHDLGRAILNAQANEREHAVMDQLREVGDHRRSLIDLVARELQNPLALVAGHLELLDAMELPEDARRSVVPMIRNTARLTSLAQDLALVSRLADSTGAVSEATLDLAELAAEAVEAVRPMAAHRDVRIVQTVVGTCHVHGHPLELSRCIGGLLDNAVKFSHLGGTVEVELRGDDQQVELSVRDHGIGISSTDQGRLFGEFFRSDDPAALSRSGYGLGLTIARQVAVRHGGTITVESARGAGATFRLVVPQAAPESLTTTW</sequence>
<evidence type="ECO:0000313" key="12">
    <source>
        <dbReference type="EMBL" id="PUA82926.1"/>
    </source>
</evidence>
<dbReference type="InterPro" id="IPR003661">
    <property type="entry name" value="HisK_dim/P_dom"/>
</dbReference>
<gene>
    <name evidence="12" type="ORF">C7S10_04320</name>
</gene>
<dbReference type="InterPro" id="IPR036890">
    <property type="entry name" value="HATPase_C_sf"/>
</dbReference>
<comment type="caution">
    <text evidence="12">The sequence shown here is derived from an EMBL/GenBank/DDBJ whole genome shotgun (WGS) entry which is preliminary data.</text>
</comment>
<dbReference type="InterPro" id="IPR050351">
    <property type="entry name" value="BphY/WalK/GraS-like"/>
</dbReference>
<evidence type="ECO:0000256" key="10">
    <source>
        <dbReference type="ARBA" id="ARBA00039401"/>
    </source>
</evidence>
<evidence type="ECO:0000259" key="11">
    <source>
        <dbReference type="PROSITE" id="PS50109"/>
    </source>
</evidence>
<dbReference type="EC" id="2.7.13.3" evidence="3"/>
<keyword evidence="8" id="KW-0067">ATP-binding</keyword>
<dbReference type="PANTHER" id="PTHR42878:SF7">
    <property type="entry name" value="SENSOR HISTIDINE KINASE GLRK"/>
    <property type="match status" value="1"/>
</dbReference>
<protein>
    <recommendedName>
        <fullName evidence="10">Sensor-like histidine kinase SenX3</fullName>
        <ecNumber evidence="3">2.7.13.3</ecNumber>
    </recommendedName>
</protein>
<dbReference type="InterPro" id="IPR004358">
    <property type="entry name" value="Sig_transdc_His_kin-like_C"/>
</dbReference>
<dbReference type="OrthoDB" id="9757990at2"/>
<dbReference type="PRINTS" id="PR00344">
    <property type="entry name" value="BCTRLSENSOR"/>
</dbReference>
<dbReference type="GO" id="GO:0000156">
    <property type="term" value="F:phosphorelay response regulator activity"/>
    <property type="evidence" value="ECO:0007669"/>
    <property type="project" value="TreeGrafter"/>
</dbReference>
<dbReference type="CDD" id="cd00082">
    <property type="entry name" value="HisKA"/>
    <property type="match status" value="1"/>
</dbReference>
<dbReference type="AlphaFoldDB" id="A0A2R7Z3K7"/>
<dbReference type="SUPFAM" id="SSF55874">
    <property type="entry name" value="ATPase domain of HSP90 chaperone/DNA topoisomerase II/histidine kinase"/>
    <property type="match status" value="1"/>
</dbReference>
<name>A0A2R7Z3K7_9ACTN</name>
<dbReference type="InterPro" id="IPR029016">
    <property type="entry name" value="GAF-like_dom_sf"/>
</dbReference>
<dbReference type="InterPro" id="IPR003594">
    <property type="entry name" value="HATPase_dom"/>
</dbReference>
<comment type="subcellular location">
    <subcellularLocation>
        <location evidence="2">Cell membrane</location>
    </subcellularLocation>
</comment>
<dbReference type="CDD" id="cd00075">
    <property type="entry name" value="HATPase"/>
    <property type="match status" value="1"/>
</dbReference>
<dbReference type="EMBL" id="PYXZ01000001">
    <property type="protein sequence ID" value="PUA82926.1"/>
    <property type="molecule type" value="Genomic_DNA"/>
</dbReference>
<evidence type="ECO:0000256" key="4">
    <source>
        <dbReference type="ARBA" id="ARBA00022553"/>
    </source>
</evidence>
<dbReference type="SMART" id="SM00387">
    <property type="entry name" value="HATPase_c"/>
    <property type="match status" value="1"/>
</dbReference>
<dbReference type="SUPFAM" id="SSF55781">
    <property type="entry name" value="GAF domain-like"/>
    <property type="match status" value="1"/>
</dbReference>
<dbReference type="RefSeq" id="WP_108343112.1">
    <property type="nucleotide sequence ID" value="NZ_PYXZ01000001.1"/>
</dbReference>
<evidence type="ECO:0000256" key="2">
    <source>
        <dbReference type="ARBA" id="ARBA00004236"/>
    </source>
</evidence>
<dbReference type="Gene3D" id="3.30.565.10">
    <property type="entry name" value="Histidine kinase-like ATPase, C-terminal domain"/>
    <property type="match status" value="1"/>
</dbReference>
<evidence type="ECO:0000256" key="5">
    <source>
        <dbReference type="ARBA" id="ARBA00022679"/>
    </source>
</evidence>
<evidence type="ECO:0000313" key="13">
    <source>
        <dbReference type="Proteomes" id="UP000244867"/>
    </source>
</evidence>
<evidence type="ECO:0000256" key="7">
    <source>
        <dbReference type="ARBA" id="ARBA00022777"/>
    </source>
</evidence>
<dbReference type="Gene3D" id="3.30.450.40">
    <property type="match status" value="1"/>
</dbReference>
<dbReference type="InterPro" id="IPR005467">
    <property type="entry name" value="His_kinase_dom"/>
</dbReference>
<proteinExistence type="predicted"/>
<dbReference type="GO" id="GO:0005886">
    <property type="term" value="C:plasma membrane"/>
    <property type="evidence" value="ECO:0007669"/>
    <property type="project" value="UniProtKB-SubCell"/>
</dbReference>
<evidence type="ECO:0000256" key="9">
    <source>
        <dbReference type="ARBA" id="ARBA00023012"/>
    </source>
</evidence>
<dbReference type="PANTHER" id="PTHR42878">
    <property type="entry name" value="TWO-COMPONENT HISTIDINE KINASE"/>
    <property type="match status" value="1"/>
</dbReference>
<keyword evidence="13" id="KW-1185">Reference proteome</keyword>
<evidence type="ECO:0000256" key="3">
    <source>
        <dbReference type="ARBA" id="ARBA00012438"/>
    </source>
</evidence>
<feature type="domain" description="Histidine kinase" evidence="11">
    <location>
        <begin position="385"/>
        <end position="600"/>
    </location>
</feature>
<dbReference type="Pfam" id="PF01590">
    <property type="entry name" value="GAF"/>
    <property type="match status" value="1"/>
</dbReference>
<dbReference type="GO" id="GO:0005524">
    <property type="term" value="F:ATP binding"/>
    <property type="evidence" value="ECO:0007669"/>
    <property type="project" value="UniProtKB-KW"/>
</dbReference>
<dbReference type="PROSITE" id="PS50109">
    <property type="entry name" value="HIS_KIN"/>
    <property type="match status" value="1"/>
</dbReference>
<comment type="catalytic activity">
    <reaction evidence="1">
        <text>ATP + protein L-histidine = ADP + protein N-phospho-L-histidine.</text>
        <dbReference type="EC" id="2.7.13.3"/>
    </reaction>
</comment>
<organism evidence="12 13">
    <name type="scientific">Nocardioides currus</name>
    <dbReference type="NCBI Taxonomy" id="2133958"/>
    <lineage>
        <taxon>Bacteria</taxon>
        <taxon>Bacillati</taxon>
        <taxon>Actinomycetota</taxon>
        <taxon>Actinomycetes</taxon>
        <taxon>Propionibacteriales</taxon>
        <taxon>Nocardioidaceae</taxon>
        <taxon>Nocardioides</taxon>
    </lineage>
</organism>
<keyword evidence="7" id="KW-0418">Kinase</keyword>
<keyword evidence="6" id="KW-0547">Nucleotide-binding</keyword>
<dbReference type="Pfam" id="PF02518">
    <property type="entry name" value="HATPase_c"/>
    <property type="match status" value="1"/>
</dbReference>
<dbReference type="Proteomes" id="UP000244867">
    <property type="component" value="Unassembled WGS sequence"/>
</dbReference>
<dbReference type="GO" id="GO:0000155">
    <property type="term" value="F:phosphorelay sensor kinase activity"/>
    <property type="evidence" value="ECO:0007669"/>
    <property type="project" value="InterPro"/>
</dbReference>
<keyword evidence="5" id="KW-0808">Transferase</keyword>
<keyword evidence="9" id="KW-0902">Two-component regulatory system</keyword>
<dbReference type="SMART" id="SM00065">
    <property type="entry name" value="GAF"/>
    <property type="match status" value="1"/>
</dbReference>
<evidence type="ECO:0000256" key="1">
    <source>
        <dbReference type="ARBA" id="ARBA00000085"/>
    </source>
</evidence>